<keyword evidence="1" id="KW-0812">Transmembrane</keyword>
<evidence type="ECO:0000313" key="2">
    <source>
        <dbReference type="EMBL" id="CAG6573672.1"/>
    </source>
</evidence>
<dbReference type="EMBL" id="HBUE01290196">
    <property type="protein sequence ID" value="CAG6573672.1"/>
    <property type="molecule type" value="Transcribed_RNA"/>
</dbReference>
<sequence>MKREVLAFFGLRPSIILRMWDRRWIPASSESVTVEPKASCSSQSSSSSSSSVVPLQGTSGVLWWVGVVCDPNPSGLSLTIVPICRLSGRLSSRQSLSRSIGLPPLKCWSRFVFSGLARGGKAFLALVVVVVVVVIAIARRGVGPRRRSCISCRYGQRIMPGSNHG</sequence>
<reference evidence="2" key="1">
    <citation type="submission" date="2021-05" db="EMBL/GenBank/DDBJ databases">
        <authorList>
            <person name="Alioto T."/>
            <person name="Alioto T."/>
            <person name="Gomez Garrido J."/>
        </authorList>
    </citation>
    <scope>NUCLEOTIDE SEQUENCE</scope>
</reference>
<organism evidence="2">
    <name type="scientific">Culex pipiens</name>
    <name type="common">House mosquito</name>
    <dbReference type="NCBI Taxonomy" id="7175"/>
    <lineage>
        <taxon>Eukaryota</taxon>
        <taxon>Metazoa</taxon>
        <taxon>Ecdysozoa</taxon>
        <taxon>Arthropoda</taxon>
        <taxon>Hexapoda</taxon>
        <taxon>Insecta</taxon>
        <taxon>Pterygota</taxon>
        <taxon>Neoptera</taxon>
        <taxon>Endopterygota</taxon>
        <taxon>Diptera</taxon>
        <taxon>Nematocera</taxon>
        <taxon>Culicoidea</taxon>
        <taxon>Culicidae</taxon>
        <taxon>Culicinae</taxon>
        <taxon>Culicini</taxon>
        <taxon>Culex</taxon>
        <taxon>Culex</taxon>
    </lineage>
</organism>
<name>A0A8D8JQF1_CULPI</name>
<feature type="transmembrane region" description="Helical" evidence="1">
    <location>
        <begin position="122"/>
        <end position="138"/>
    </location>
</feature>
<keyword evidence="1" id="KW-0472">Membrane</keyword>
<evidence type="ECO:0000256" key="1">
    <source>
        <dbReference type="SAM" id="Phobius"/>
    </source>
</evidence>
<dbReference type="AlphaFoldDB" id="A0A8D8JQF1"/>
<proteinExistence type="predicted"/>
<dbReference type="EMBL" id="HBUE01184500">
    <property type="protein sequence ID" value="CAG6522062.1"/>
    <property type="molecule type" value="Transcribed_RNA"/>
</dbReference>
<protein>
    <submittedName>
        <fullName evidence="2">(northern house mosquito) hypothetical protein</fullName>
    </submittedName>
</protein>
<keyword evidence="1" id="KW-1133">Transmembrane helix</keyword>
<accession>A0A8D8JQF1</accession>